<feature type="domain" description="PAS" evidence="10">
    <location>
        <begin position="365"/>
        <end position="420"/>
    </location>
</feature>
<dbReference type="FunFam" id="3.30.450.20:FF:000099">
    <property type="entry name" value="Sensory box sensor histidine kinase"/>
    <property type="match status" value="1"/>
</dbReference>
<dbReference type="PRINTS" id="PR00344">
    <property type="entry name" value="BCTRLSENSOR"/>
</dbReference>
<feature type="domain" description="Histidine kinase" evidence="9">
    <location>
        <begin position="898"/>
        <end position="1114"/>
    </location>
</feature>
<dbReference type="PANTHER" id="PTHR43304">
    <property type="entry name" value="PHYTOCHROME-LIKE PROTEIN CPH1"/>
    <property type="match status" value="1"/>
</dbReference>
<dbReference type="InterPro" id="IPR046342">
    <property type="entry name" value="CBS_dom_sf"/>
</dbReference>
<dbReference type="Proteomes" id="UP000662314">
    <property type="component" value="Unassembled WGS sequence"/>
</dbReference>
<dbReference type="InterPro" id="IPR003661">
    <property type="entry name" value="HisK_dim/P_dom"/>
</dbReference>
<keyword evidence="8" id="KW-0129">CBS domain</keyword>
<keyword evidence="14" id="KW-1185">Reference proteome</keyword>
<keyword evidence="4" id="KW-0808">Transferase</keyword>
<dbReference type="InterPro" id="IPR003594">
    <property type="entry name" value="HATPase_dom"/>
</dbReference>
<evidence type="ECO:0000256" key="3">
    <source>
        <dbReference type="ARBA" id="ARBA00022553"/>
    </source>
</evidence>
<evidence type="ECO:0000256" key="5">
    <source>
        <dbReference type="ARBA" id="ARBA00022777"/>
    </source>
</evidence>
<dbReference type="InterPro" id="IPR005467">
    <property type="entry name" value="His_kinase_dom"/>
</dbReference>
<dbReference type="CDD" id="cd04620">
    <property type="entry name" value="CBS_two-component_sensor_histidine_kinase_repeat1"/>
    <property type="match status" value="1"/>
</dbReference>
<dbReference type="AlphaFoldDB" id="A0A8J7LHV7"/>
<proteinExistence type="predicted"/>
<dbReference type="CDD" id="cd00075">
    <property type="entry name" value="HATPase"/>
    <property type="match status" value="1"/>
</dbReference>
<dbReference type="InterPro" id="IPR000644">
    <property type="entry name" value="CBS_dom"/>
</dbReference>
<evidence type="ECO:0000259" key="10">
    <source>
        <dbReference type="PROSITE" id="PS50112"/>
    </source>
</evidence>
<dbReference type="FunFam" id="3.30.565.10:FF:000006">
    <property type="entry name" value="Sensor histidine kinase WalK"/>
    <property type="match status" value="1"/>
</dbReference>
<dbReference type="Pfam" id="PF08448">
    <property type="entry name" value="PAS_4"/>
    <property type="match status" value="2"/>
</dbReference>
<dbReference type="InterPro" id="IPR036097">
    <property type="entry name" value="HisK_dim/P_sf"/>
</dbReference>
<evidence type="ECO:0000313" key="13">
    <source>
        <dbReference type="EMBL" id="MBH8574449.1"/>
    </source>
</evidence>
<evidence type="ECO:0000256" key="4">
    <source>
        <dbReference type="ARBA" id="ARBA00022679"/>
    </source>
</evidence>
<dbReference type="SUPFAM" id="SSF55874">
    <property type="entry name" value="ATPase domain of HSP90 chaperone/DNA topoisomerase II/histidine kinase"/>
    <property type="match status" value="1"/>
</dbReference>
<name>A0A8J7LHV7_9NOST</name>
<evidence type="ECO:0000256" key="2">
    <source>
        <dbReference type="ARBA" id="ARBA00012438"/>
    </source>
</evidence>
<dbReference type="CDD" id="cd00130">
    <property type="entry name" value="PAS"/>
    <property type="match status" value="5"/>
</dbReference>
<dbReference type="InterPro" id="IPR013655">
    <property type="entry name" value="PAS_fold_3"/>
</dbReference>
<comment type="catalytic activity">
    <reaction evidence="1">
        <text>ATP + protein L-histidine = ADP + protein N-phospho-L-histidine.</text>
        <dbReference type="EC" id="2.7.13.3"/>
    </reaction>
</comment>
<keyword evidence="6" id="KW-0902">Two-component regulatory system</keyword>
<protein>
    <recommendedName>
        <fullName evidence="2">histidine kinase</fullName>
        <ecNumber evidence="2">2.7.13.3</ecNumber>
    </recommendedName>
</protein>
<evidence type="ECO:0000259" key="9">
    <source>
        <dbReference type="PROSITE" id="PS50109"/>
    </source>
</evidence>
<dbReference type="Pfam" id="PF00512">
    <property type="entry name" value="HisKA"/>
    <property type="match status" value="1"/>
</dbReference>
<evidence type="ECO:0000256" key="8">
    <source>
        <dbReference type="PROSITE-ProRule" id="PRU00703"/>
    </source>
</evidence>
<feature type="domain" description="PAS" evidence="10">
    <location>
        <begin position="625"/>
        <end position="695"/>
    </location>
</feature>
<dbReference type="Pfam" id="PF02518">
    <property type="entry name" value="HATPase_c"/>
    <property type="match status" value="1"/>
</dbReference>
<dbReference type="NCBIfam" id="TIGR00229">
    <property type="entry name" value="sensory_box"/>
    <property type="match status" value="5"/>
</dbReference>
<dbReference type="Gene3D" id="3.30.565.10">
    <property type="entry name" value="Histidine kinase-like ATPase, C-terminal domain"/>
    <property type="match status" value="1"/>
</dbReference>
<feature type="domain" description="PAC" evidence="11">
    <location>
        <begin position="308"/>
        <end position="364"/>
    </location>
</feature>
<dbReference type="PROSITE" id="PS50112">
    <property type="entry name" value="PAS"/>
    <property type="match status" value="4"/>
</dbReference>
<dbReference type="PROSITE" id="PS51371">
    <property type="entry name" value="CBS"/>
    <property type="match status" value="1"/>
</dbReference>
<dbReference type="PROSITE" id="PS50109">
    <property type="entry name" value="HIS_KIN"/>
    <property type="match status" value="1"/>
</dbReference>
<dbReference type="SMART" id="SM00091">
    <property type="entry name" value="PAS"/>
    <property type="match status" value="5"/>
</dbReference>
<feature type="domain" description="PAC" evidence="11">
    <location>
        <begin position="438"/>
        <end position="491"/>
    </location>
</feature>
<dbReference type="SMART" id="SM00388">
    <property type="entry name" value="HisKA"/>
    <property type="match status" value="1"/>
</dbReference>
<keyword evidence="3" id="KW-0597">Phosphoprotein</keyword>
<comment type="caution">
    <text evidence="13">The sequence shown here is derived from an EMBL/GenBank/DDBJ whole genome shotgun (WGS) entry which is preliminary data.</text>
</comment>
<dbReference type="GO" id="GO:0000155">
    <property type="term" value="F:phosphorelay sensor kinase activity"/>
    <property type="evidence" value="ECO:0007669"/>
    <property type="project" value="InterPro"/>
</dbReference>
<dbReference type="Pfam" id="PF08447">
    <property type="entry name" value="PAS_3"/>
    <property type="match status" value="3"/>
</dbReference>
<dbReference type="EC" id="2.7.13.3" evidence="2"/>
<dbReference type="Gene3D" id="1.10.287.130">
    <property type="match status" value="1"/>
</dbReference>
<dbReference type="InterPro" id="IPR052162">
    <property type="entry name" value="Sensor_kinase/Photoreceptor"/>
</dbReference>
<dbReference type="SMART" id="SM00086">
    <property type="entry name" value="PAC"/>
    <property type="match status" value="5"/>
</dbReference>
<dbReference type="RefSeq" id="WP_214433255.1">
    <property type="nucleotide sequence ID" value="NZ_CAWPUQ010000309.1"/>
</dbReference>
<keyword evidence="5" id="KW-0418">Kinase</keyword>
<dbReference type="Gene3D" id="3.10.580.10">
    <property type="entry name" value="CBS-domain"/>
    <property type="match status" value="1"/>
</dbReference>
<evidence type="ECO:0000256" key="7">
    <source>
        <dbReference type="ARBA" id="ARBA00055745"/>
    </source>
</evidence>
<dbReference type="InterPro" id="IPR001610">
    <property type="entry name" value="PAC"/>
</dbReference>
<dbReference type="SMART" id="SM00387">
    <property type="entry name" value="HATPase_c"/>
    <property type="match status" value="1"/>
</dbReference>
<dbReference type="InterPro" id="IPR035965">
    <property type="entry name" value="PAS-like_dom_sf"/>
</dbReference>
<evidence type="ECO:0000259" key="11">
    <source>
        <dbReference type="PROSITE" id="PS50113"/>
    </source>
</evidence>
<gene>
    <name evidence="13" type="ORF">I8752_15745</name>
</gene>
<feature type="domain" description="PAC" evidence="11">
    <location>
        <begin position="828"/>
        <end position="880"/>
    </location>
</feature>
<dbReference type="SUPFAM" id="SSF47384">
    <property type="entry name" value="Homodimeric domain of signal transducing histidine kinase"/>
    <property type="match status" value="1"/>
</dbReference>
<dbReference type="SUPFAM" id="SSF55785">
    <property type="entry name" value="PYP-like sensor domain (PAS domain)"/>
    <property type="match status" value="5"/>
</dbReference>
<feature type="domain" description="PAC" evidence="11">
    <location>
        <begin position="699"/>
        <end position="751"/>
    </location>
</feature>
<evidence type="ECO:0000259" key="12">
    <source>
        <dbReference type="PROSITE" id="PS51371"/>
    </source>
</evidence>
<dbReference type="PANTHER" id="PTHR43304:SF1">
    <property type="entry name" value="PAC DOMAIN-CONTAINING PROTEIN"/>
    <property type="match status" value="1"/>
</dbReference>
<evidence type="ECO:0000256" key="1">
    <source>
        <dbReference type="ARBA" id="ARBA00000085"/>
    </source>
</evidence>
<reference evidence="13 14" key="1">
    <citation type="journal article" date="2021" name="Int. J. Syst. Evol. Microbiol.">
        <title>Amazonocrinis nigriterrae gen. nov., sp. nov., Atlanticothrix silvestris gen. nov., sp. nov. and Dendronalium phyllosphericum gen. nov., sp. nov., nostocacean cyanobacteria from Brazilian environments.</title>
        <authorList>
            <person name="Alvarenga D.O."/>
            <person name="Andreote A.P.D."/>
            <person name="Branco L.H.Z."/>
            <person name="Delbaje E."/>
            <person name="Cruz R.B."/>
            <person name="Varani A.M."/>
            <person name="Fiore M.F."/>
        </authorList>
    </citation>
    <scope>NUCLEOTIDE SEQUENCE [LARGE SCALE GENOMIC DNA]</scope>
    <source>
        <strain evidence="13 14">CENA369</strain>
    </source>
</reference>
<dbReference type="InterPro" id="IPR036890">
    <property type="entry name" value="HATPase_C_sf"/>
</dbReference>
<dbReference type="InterPro" id="IPR000014">
    <property type="entry name" value="PAS"/>
</dbReference>
<dbReference type="InterPro" id="IPR000700">
    <property type="entry name" value="PAS-assoc_C"/>
</dbReference>
<sequence length="1116" mass="127233">MQALPQLLWLRCLKSTIDYSPLIVEPETLLSDAISLMAQWGVNVLVMSVSQLVGWFTAQDVVRLLAAGADFKTTKISEVMQTSAIALKLSDFNNMTTVLALFQQHQLDLLPIVDEQGQPLGTVTPESICRSLEQPIEATTGECSKGELVSAMEDCFRQIDKHYCRLLDTGIATLISEEKVDCIDSNEEKHVQASLPQSNEKLQRLSQQTIALQAINQKLLTEISDRQIIEKQLQQSQQVLQLIIDTIPQCIFWKDRNSVFLGCNRNFAKMVGFESPADIVGKTDYDLPCKQEDADFYRECDARVIQTNTPEYHIIEPLLKADDKQVWLETTKVPLHDGEGNVVGILGTFEDITERKQVQDALKKSEERFRFLAESIPQQVWIAEANGNIEYVNQRTLDYFACTQEELLGWEWQKWIHPEDWPRCLDCWQTSLVTGTPYEIEFRWQRAADKSYRWHLARALPLRDRHGKIINWFGTNTDIHERVSAETALRESERRYQTIASVSPVGIFCTDAEGNCLYVNERWCEIAGLTKAAGIGRSWIAAIHPQDRERVASEWNQAVTGKRPFRLEYRYQRPDGGVTWVFGQAVAELTDIGEVNAYVGTIADISQQQAALHELRQTEAALRHSEERFRNLVEASSDWVWEVDENATYTYVSPKVRDILGYEPQAVLGKTAFELMPPEEAERVCQVFTQIAATQQPFTCLENINIHQDGRLVVLETSGVPVFDVAGKFRGYRGIDRDITTRKHSEIALLASQQRLQYLLSSSPAVIYTAKTSEDFGGTFVSENVSAMLGYKAQETIEDSRFWASHIHPEDAPYVLAKLAKIPQHGQYQLEYRFLHKDGTYRWLYDQGKLVRDETGNPLELVGYMADITNRKQLEQELRLSLEKEKELSELKSRFVAMTSHEFRTPLSTILSSSELLEHYRHNWSEEKQLIHLHRIQTAVKRMTEMLNDILIVGKVEAGKLEFRPKSFDLVAYCRHLTEETRLNFSNQQVTEFISQYESMPCYMDDKLLGHILGNLLSNAIKYSPVNSTIKFTLTCQQGQAIFKIQDWGIGIPPEDLPHLFESFYRAHNVGNILGTGLGLAIVKRCVDIHKGEIFVTSTLGVSTLFTVILPLNKQI</sequence>
<dbReference type="SUPFAM" id="SSF54631">
    <property type="entry name" value="CBS-domain pair"/>
    <property type="match status" value="1"/>
</dbReference>
<organism evidence="13 14">
    <name type="scientific">Dendronalium phyllosphericum CENA369</name>
    <dbReference type="NCBI Taxonomy" id="1725256"/>
    <lineage>
        <taxon>Bacteria</taxon>
        <taxon>Bacillati</taxon>
        <taxon>Cyanobacteriota</taxon>
        <taxon>Cyanophyceae</taxon>
        <taxon>Nostocales</taxon>
        <taxon>Nostocaceae</taxon>
        <taxon>Dendronalium</taxon>
        <taxon>Dendronalium phyllosphericum</taxon>
    </lineage>
</organism>
<feature type="domain" description="PAS" evidence="10">
    <location>
        <begin position="752"/>
        <end position="826"/>
    </location>
</feature>
<dbReference type="Gene3D" id="3.30.450.20">
    <property type="entry name" value="PAS domain"/>
    <property type="match status" value="5"/>
</dbReference>
<feature type="domain" description="PAC" evidence="11">
    <location>
        <begin position="565"/>
        <end position="617"/>
    </location>
</feature>
<dbReference type="InterPro" id="IPR004358">
    <property type="entry name" value="Sig_transdc_His_kin-like_C"/>
</dbReference>
<feature type="domain" description="PAS" evidence="10">
    <location>
        <begin position="492"/>
        <end position="562"/>
    </location>
</feature>
<dbReference type="EMBL" id="JAECZA010000072">
    <property type="protein sequence ID" value="MBH8574449.1"/>
    <property type="molecule type" value="Genomic_DNA"/>
</dbReference>
<evidence type="ECO:0000313" key="14">
    <source>
        <dbReference type="Proteomes" id="UP000662314"/>
    </source>
</evidence>
<dbReference type="Pfam" id="PF00571">
    <property type="entry name" value="CBS"/>
    <property type="match status" value="2"/>
</dbReference>
<dbReference type="InterPro" id="IPR013656">
    <property type="entry name" value="PAS_4"/>
</dbReference>
<feature type="domain" description="CBS" evidence="12">
    <location>
        <begin position="80"/>
        <end position="139"/>
    </location>
</feature>
<dbReference type="PROSITE" id="PS50113">
    <property type="entry name" value="PAC"/>
    <property type="match status" value="5"/>
</dbReference>
<dbReference type="CDD" id="cd00082">
    <property type="entry name" value="HisKA"/>
    <property type="match status" value="1"/>
</dbReference>
<evidence type="ECO:0000256" key="6">
    <source>
        <dbReference type="ARBA" id="ARBA00023012"/>
    </source>
</evidence>
<accession>A0A8J7LHV7</accession>
<comment type="function">
    <text evidence="7">Photoreceptor which exists in two forms that are reversibly interconvertible by light: the R form that absorbs maximally in the red region of the spectrum and the FR form that absorbs maximally in the far-red region.</text>
</comment>